<dbReference type="PROSITE" id="PS51918">
    <property type="entry name" value="RADICAL_SAM"/>
    <property type="match status" value="1"/>
</dbReference>
<dbReference type="EMBL" id="JACHVT010000017">
    <property type="protein sequence ID" value="MBB2988529.1"/>
    <property type="molecule type" value="Genomic_DNA"/>
</dbReference>
<dbReference type="SUPFAM" id="SSF102114">
    <property type="entry name" value="Radical SAM enzymes"/>
    <property type="match status" value="1"/>
</dbReference>
<dbReference type="InterPro" id="IPR058240">
    <property type="entry name" value="rSAM_sf"/>
</dbReference>
<keyword evidence="2" id="KW-0004">4Fe-4S</keyword>
<dbReference type="GO" id="GO:0003824">
    <property type="term" value="F:catalytic activity"/>
    <property type="evidence" value="ECO:0007669"/>
    <property type="project" value="InterPro"/>
</dbReference>
<keyword evidence="3" id="KW-0949">S-adenosyl-L-methionine</keyword>
<evidence type="ECO:0000313" key="8">
    <source>
        <dbReference type="EMBL" id="MBB2988529.1"/>
    </source>
</evidence>
<dbReference type="PIRSF" id="PIRSF037420">
    <property type="entry name" value="PQQ_syn_pqqE"/>
    <property type="match status" value="1"/>
</dbReference>
<organism evidence="8 9">
    <name type="scientific">Terracoccus luteus</name>
    <dbReference type="NCBI Taxonomy" id="53356"/>
    <lineage>
        <taxon>Bacteria</taxon>
        <taxon>Bacillati</taxon>
        <taxon>Actinomycetota</taxon>
        <taxon>Actinomycetes</taxon>
        <taxon>Micrococcales</taxon>
        <taxon>Intrasporangiaceae</taxon>
        <taxon>Terracoccus</taxon>
    </lineage>
</organism>
<dbReference type="InterPro" id="IPR050377">
    <property type="entry name" value="Radical_SAM_PqqE_MftC-like"/>
</dbReference>
<dbReference type="InterPro" id="IPR013785">
    <property type="entry name" value="Aldolase_TIM"/>
</dbReference>
<evidence type="ECO:0000256" key="2">
    <source>
        <dbReference type="ARBA" id="ARBA00022485"/>
    </source>
</evidence>
<dbReference type="InterPro" id="IPR006638">
    <property type="entry name" value="Elp3/MiaA/NifB-like_rSAM"/>
</dbReference>
<keyword evidence="5" id="KW-0408">Iron</keyword>
<dbReference type="GO" id="GO:0046872">
    <property type="term" value="F:metal ion binding"/>
    <property type="evidence" value="ECO:0007669"/>
    <property type="project" value="UniProtKB-KW"/>
</dbReference>
<dbReference type="InterPro" id="IPR023885">
    <property type="entry name" value="4Fe4S-binding_SPASM_dom"/>
</dbReference>
<dbReference type="NCBIfam" id="TIGR04085">
    <property type="entry name" value="rSAM_more_4Fe4S"/>
    <property type="match status" value="1"/>
</dbReference>
<dbReference type="InterPro" id="IPR007197">
    <property type="entry name" value="rSAM"/>
</dbReference>
<evidence type="ECO:0000256" key="6">
    <source>
        <dbReference type="ARBA" id="ARBA00023014"/>
    </source>
</evidence>
<evidence type="ECO:0000313" key="9">
    <source>
        <dbReference type="Proteomes" id="UP000590811"/>
    </source>
</evidence>
<dbReference type="CDD" id="cd01335">
    <property type="entry name" value="Radical_SAM"/>
    <property type="match status" value="1"/>
</dbReference>
<dbReference type="InterPro" id="IPR017200">
    <property type="entry name" value="PqqE-like"/>
</dbReference>
<comment type="caution">
    <text evidence="8">The sequence shown here is derived from an EMBL/GenBank/DDBJ whole genome shotgun (WGS) entry which is preliminary data.</text>
</comment>
<dbReference type="RefSeq" id="WP_184511471.1">
    <property type="nucleotide sequence ID" value="NZ_JACHVT010000017.1"/>
</dbReference>
<reference evidence="8 9" key="1">
    <citation type="submission" date="2020-08" db="EMBL/GenBank/DDBJ databases">
        <title>Genomic Encyclopedia of Type Strains, Phase IV (KMG-V): Genome sequencing to study the core and pangenomes of soil and plant-associated prokaryotes.</title>
        <authorList>
            <person name="Whitman W."/>
        </authorList>
    </citation>
    <scope>NUCLEOTIDE SEQUENCE [LARGE SCALE GENOMIC DNA]</scope>
    <source>
        <strain evidence="8 9">B3ACCR2</strain>
    </source>
</reference>
<evidence type="ECO:0000256" key="4">
    <source>
        <dbReference type="ARBA" id="ARBA00022723"/>
    </source>
</evidence>
<name>A0A839PYL4_9MICO</name>
<dbReference type="SFLD" id="SFLDG01067">
    <property type="entry name" value="SPASM/twitch_domain_containing"/>
    <property type="match status" value="1"/>
</dbReference>
<feature type="domain" description="Radical SAM core" evidence="7">
    <location>
        <begin position="11"/>
        <end position="226"/>
    </location>
</feature>
<dbReference type="Pfam" id="PF13186">
    <property type="entry name" value="SPASM"/>
    <property type="match status" value="1"/>
</dbReference>
<protein>
    <submittedName>
        <fullName evidence="8">Radical SAM protein with 4Fe4S-binding SPASM domain</fullName>
    </submittedName>
</protein>
<dbReference type="SMART" id="SM00729">
    <property type="entry name" value="Elp3"/>
    <property type="match status" value="1"/>
</dbReference>
<evidence type="ECO:0000256" key="3">
    <source>
        <dbReference type="ARBA" id="ARBA00022691"/>
    </source>
</evidence>
<dbReference type="Gene3D" id="3.20.20.70">
    <property type="entry name" value="Aldolase class I"/>
    <property type="match status" value="1"/>
</dbReference>
<comment type="cofactor">
    <cofactor evidence="1">
        <name>[4Fe-4S] cluster</name>
        <dbReference type="ChEBI" id="CHEBI:49883"/>
    </cofactor>
</comment>
<gene>
    <name evidence="8" type="ORF">FHW14_003724</name>
</gene>
<keyword evidence="6" id="KW-0411">Iron-sulfur</keyword>
<dbReference type="Proteomes" id="UP000590811">
    <property type="component" value="Unassembled WGS sequence"/>
</dbReference>
<sequence>MLDHDPGAYQHAQPVPILVQLGVTYRCNLTCEHCYALDLRDRREFTLDELGRLADELAAAGAMALTYSHGESLIRRDFLDIARLFAERGFHQTLMNNGFYVRDPSFAAALVESGIDKALVSLDHTDPQIHNQHRGNARSYRMATGAVGLLKEAGMSKVGFSVAIDEYNYGAIASTVELAVALGLTDVSFMQTRYMSGHTLGAHFLGVYKSVCREIYELSLQYRGVLDIYTHDPFMLHLIDDRLRDDPASYASFVGANVCNVGTNMVSIDPVGNVTGCNFLRESFGNVREEPFQEIWERLVDHYRPVKKPQSGACTGCSVASSCSTGCLAFHQAGVNVDARCSTSRFPEVSARPVPVEVASRPAVSPHADGRVLLPLAPKRTQ</sequence>
<dbReference type="PANTHER" id="PTHR11228:SF7">
    <property type="entry name" value="PQQA PEPTIDE CYCLASE"/>
    <property type="match status" value="1"/>
</dbReference>
<keyword evidence="4" id="KW-0479">Metal-binding</keyword>
<evidence type="ECO:0000256" key="5">
    <source>
        <dbReference type="ARBA" id="ARBA00023004"/>
    </source>
</evidence>
<evidence type="ECO:0000256" key="1">
    <source>
        <dbReference type="ARBA" id="ARBA00001966"/>
    </source>
</evidence>
<accession>A0A839PYL4</accession>
<dbReference type="SFLD" id="SFLDS00029">
    <property type="entry name" value="Radical_SAM"/>
    <property type="match status" value="1"/>
</dbReference>
<dbReference type="GO" id="GO:0051539">
    <property type="term" value="F:4 iron, 4 sulfur cluster binding"/>
    <property type="evidence" value="ECO:0007669"/>
    <property type="project" value="UniProtKB-KW"/>
</dbReference>
<dbReference type="PANTHER" id="PTHR11228">
    <property type="entry name" value="RADICAL SAM DOMAIN PROTEIN"/>
    <property type="match status" value="1"/>
</dbReference>
<dbReference type="Pfam" id="PF04055">
    <property type="entry name" value="Radical_SAM"/>
    <property type="match status" value="1"/>
</dbReference>
<evidence type="ECO:0000259" key="7">
    <source>
        <dbReference type="PROSITE" id="PS51918"/>
    </source>
</evidence>
<proteinExistence type="predicted"/>
<dbReference type="AlphaFoldDB" id="A0A839PYL4"/>